<protein>
    <submittedName>
        <fullName evidence="2">Uncharacterized protein</fullName>
    </submittedName>
</protein>
<name>W6R4P6_PENRF</name>
<dbReference type="InterPro" id="IPR009784">
    <property type="entry name" value="DUF1349"/>
</dbReference>
<feature type="region of interest" description="Disordered" evidence="1">
    <location>
        <begin position="1"/>
        <end position="20"/>
    </location>
</feature>
<keyword evidence="3" id="KW-1185">Reference proteome</keyword>
<dbReference type="OrthoDB" id="42525at2759"/>
<dbReference type="AlphaFoldDB" id="W6R4P6"/>
<dbReference type="EMBL" id="HG792019">
    <property type="protein sequence ID" value="CDM36777.1"/>
    <property type="molecule type" value="Genomic_DNA"/>
</dbReference>
<proteinExistence type="predicted"/>
<evidence type="ECO:0000313" key="3">
    <source>
        <dbReference type="Proteomes" id="UP000030686"/>
    </source>
</evidence>
<accession>W6R4P6</accession>
<dbReference type="Proteomes" id="UP000030686">
    <property type="component" value="Unassembled WGS sequence"/>
</dbReference>
<dbReference type="Pfam" id="PF07081">
    <property type="entry name" value="DUF1349"/>
    <property type="match status" value="1"/>
</dbReference>
<dbReference type="PANTHER" id="PTHR35332">
    <property type="entry name" value="REGULATION OF ENOLASE PROTEIN 1"/>
    <property type="match status" value="1"/>
</dbReference>
<organism evidence="2 3">
    <name type="scientific">Penicillium roqueforti (strain FM164)</name>
    <dbReference type="NCBI Taxonomy" id="1365484"/>
    <lineage>
        <taxon>Eukaryota</taxon>
        <taxon>Fungi</taxon>
        <taxon>Dikarya</taxon>
        <taxon>Ascomycota</taxon>
        <taxon>Pezizomycotina</taxon>
        <taxon>Eurotiomycetes</taxon>
        <taxon>Eurotiomycetidae</taxon>
        <taxon>Eurotiales</taxon>
        <taxon>Aspergillaceae</taxon>
        <taxon>Penicillium</taxon>
    </lineage>
</organism>
<dbReference type="SUPFAM" id="SSF49899">
    <property type="entry name" value="Concanavalin A-like lectins/glucanases"/>
    <property type="match status" value="1"/>
</dbReference>
<gene>
    <name evidence="2" type="ORF">PROQFM164_S05g000610</name>
</gene>
<dbReference type="Gene3D" id="2.60.120.200">
    <property type="match status" value="1"/>
</dbReference>
<dbReference type="PANTHER" id="PTHR35332:SF2">
    <property type="entry name" value="REGULATION OF ENOLASE PROTEIN 1"/>
    <property type="match status" value="1"/>
</dbReference>
<evidence type="ECO:0000256" key="1">
    <source>
        <dbReference type="SAM" id="MobiDB-lite"/>
    </source>
</evidence>
<dbReference type="STRING" id="1365484.W6R4P6"/>
<reference evidence="2" key="1">
    <citation type="journal article" date="2014" name="Nat. Commun.">
        <title>Multiple recent horizontal transfers of a large genomic region in cheese making fungi.</title>
        <authorList>
            <person name="Cheeseman K."/>
            <person name="Ropars J."/>
            <person name="Renault P."/>
            <person name="Dupont J."/>
            <person name="Gouzy J."/>
            <person name="Branca A."/>
            <person name="Abraham A.L."/>
            <person name="Ceppi M."/>
            <person name="Conseiller E."/>
            <person name="Debuchy R."/>
            <person name="Malagnac F."/>
            <person name="Goarin A."/>
            <person name="Silar P."/>
            <person name="Lacoste S."/>
            <person name="Sallet E."/>
            <person name="Bensimon A."/>
            <person name="Giraud T."/>
            <person name="Brygoo Y."/>
        </authorList>
    </citation>
    <scope>NUCLEOTIDE SEQUENCE [LARGE SCALE GENOMIC DNA]</scope>
    <source>
        <strain evidence="2">FM164</strain>
    </source>
</reference>
<sequence>MSQSQFKFANSDAEVPGNGSPPLEFTIKAPSSTDIWAKPPSTISFSAPILYKSIPLMSFKRIRVAVNAVWEKKYDQGGVVLVLNSADGGQKWVKCGIEFTHGKPHLSVVAKDNWADWSLLPVPGAMGSGTATLELVKKEDGSLWIYSVEGLEKSPIREVTWVFEEENIKDLWVGVYAARPSSEGGELPVNFGHLIIDQH</sequence>
<evidence type="ECO:0000313" key="2">
    <source>
        <dbReference type="EMBL" id="CDM36777.1"/>
    </source>
</evidence>
<dbReference type="OMA" id="PDIWRTP"/>
<dbReference type="InterPro" id="IPR013320">
    <property type="entry name" value="ConA-like_dom_sf"/>
</dbReference>